<reference evidence="15 16" key="1">
    <citation type="submission" date="2017-03" db="EMBL/GenBank/DDBJ databases">
        <authorList>
            <person name="Afonso C.L."/>
            <person name="Miller P.J."/>
            <person name="Scott M.A."/>
            <person name="Spackman E."/>
            <person name="Goraichik I."/>
            <person name="Dimitrov K.M."/>
            <person name="Suarez D.L."/>
            <person name="Swayne D.E."/>
        </authorList>
    </citation>
    <scope>NUCLEOTIDE SEQUENCE [LARGE SCALE GENOMIC DNA]</scope>
    <source>
        <strain evidence="15 16">CECT 7971</strain>
    </source>
</reference>
<dbReference type="GO" id="GO:0045259">
    <property type="term" value="C:proton-transporting ATP synthase complex"/>
    <property type="evidence" value="ECO:0007669"/>
    <property type="project" value="UniProtKB-KW"/>
</dbReference>
<comment type="subcellular location">
    <subcellularLocation>
        <location evidence="13">Cell membrane</location>
        <topology evidence="13">Single-pass membrane protein</topology>
    </subcellularLocation>
    <subcellularLocation>
        <location evidence="12">Endomembrane system</location>
        <topology evidence="12">Single-pass membrane protein</topology>
    </subcellularLocation>
</comment>
<dbReference type="InterPro" id="IPR000711">
    <property type="entry name" value="ATPase_OSCP/dsu"/>
</dbReference>
<dbReference type="CDD" id="cd06503">
    <property type="entry name" value="ATP-synt_Fo_b"/>
    <property type="match status" value="1"/>
</dbReference>
<comment type="similarity">
    <text evidence="1 13">Belongs to the ATPase B chain family.</text>
</comment>
<dbReference type="GO" id="GO:0012505">
    <property type="term" value="C:endomembrane system"/>
    <property type="evidence" value="ECO:0007669"/>
    <property type="project" value="UniProtKB-SubCell"/>
</dbReference>
<dbReference type="GO" id="GO:0046933">
    <property type="term" value="F:proton-transporting ATP synthase activity, rotational mechanism"/>
    <property type="evidence" value="ECO:0007669"/>
    <property type="project" value="UniProtKB-UniRule"/>
</dbReference>
<comment type="subunit">
    <text evidence="13">F-type ATPases have 2 components, F(1) - the catalytic core - and F(0) - the membrane proton channel. F(1) has five subunits: alpha(3), beta(3), gamma(1), delta(1), epsilon(1). F(0) has three main subunits: a(1), b(2) and c(10-14). The alpha and beta chains form an alternating ring which encloses part of the gamma chain. F(1) is attached to F(0) by a central stalk formed by the gamma and epsilon chains, while a peripheral stalk is formed by the delta and b chains.</text>
</comment>
<dbReference type="HAMAP" id="MF_01398">
    <property type="entry name" value="ATP_synth_b_bprime"/>
    <property type="match status" value="1"/>
</dbReference>
<dbReference type="RefSeq" id="WP_085849536.1">
    <property type="nucleotide sequence ID" value="NZ_FNZV01000007.1"/>
</dbReference>
<dbReference type="Pfam" id="PF00430">
    <property type="entry name" value="ATP-synt_B"/>
    <property type="match status" value="1"/>
</dbReference>
<comment type="function">
    <text evidence="11">Component of the F(0) channel, it forms part of the peripheral stalk, linking F(1) to F(0). The b'-subunit is a diverged and duplicated form of b found in plants and photosynthetic bacteria.</text>
</comment>
<keyword evidence="8 13" id="KW-0472">Membrane</keyword>
<sequence>MSIDWITVAAQIANFLLLMWLLRRFLYRPILDGIDAREVEISDRMQEAVHAKEQAQAEKQSYLDKVQALNVAQSEMTETIRRSAEEQRDVLLAETQKRLQQENATWKAHLDDETHKYTAKMHRAGAEALLSLTRKALNDLADETLETRVAHHLIQQITPMVPDLKRAAGQAAQAVIISQSALPAAVKDELTTELQKAFPQSVVRFETDETQAPGLVLRVGGAQLAWTVESYIDGLSALIDEQLASGGDLKVKSHEQ</sequence>
<keyword evidence="7 13" id="KW-0406">Ion transport</keyword>
<evidence type="ECO:0000256" key="1">
    <source>
        <dbReference type="ARBA" id="ARBA00005513"/>
    </source>
</evidence>
<keyword evidence="9 13" id="KW-0066">ATP synthesis</keyword>
<dbReference type="GO" id="GO:0005886">
    <property type="term" value="C:plasma membrane"/>
    <property type="evidence" value="ECO:0007669"/>
    <property type="project" value="UniProtKB-SubCell"/>
</dbReference>
<gene>
    <name evidence="13" type="primary">atpF</name>
    <name evidence="15" type="ORF">PAM7971_02402</name>
</gene>
<name>A0A1Y5SY22_9RHOB</name>
<evidence type="ECO:0000256" key="8">
    <source>
        <dbReference type="ARBA" id="ARBA00023136"/>
    </source>
</evidence>
<evidence type="ECO:0000256" key="4">
    <source>
        <dbReference type="ARBA" id="ARBA00022692"/>
    </source>
</evidence>
<feature type="transmembrane region" description="Helical" evidence="13">
    <location>
        <begin position="6"/>
        <end position="22"/>
    </location>
</feature>
<keyword evidence="6 13" id="KW-1133">Transmembrane helix</keyword>
<keyword evidence="2 13" id="KW-0813">Transport</keyword>
<evidence type="ECO:0000313" key="15">
    <source>
        <dbReference type="EMBL" id="SLN49116.1"/>
    </source>
</evidence>
<evidence type="ECO:0000256" key="5">
    <source>
        <dbReference type="ARBA" id="ARBA00022781"/>
    </source>
</evidence>
<dbReference type="EMBL" id="FWFW01000007">
    <property type="protein sequence ID" value="SLN49116.1"/>
    <property type="molecule type" value="Genomic_DNA"/>
</dbReference>
<organism evidence="15 16">
    <name type="scientific">Pacificibacter marinus</name>
    <dbReference type="NCBI Taxonomy" id="658057"/>
    <lineage>
        <taxon>Bacteria</taxon>
        <taxon>Pseudomonadati</taxon>
        <taxon>Pseudomonadota</taxon>
        <taxon>Alphaproteobacteria</taxon>
        <taxon>Rhodobacterales</taxon>
        <taxon>Roseobacteraceae</taxon>
        <taxon>Pacificibacter</taxon>
    </lineage>
</organism>
<keyword evidence="13" id="KW-1003">Cell membrane</keyword>
<dbReference type="GO" id="GO:0046961">
    <property type="term" value="F:proton-transporting ATPase activity, rotational mechanism"/>
    <property type="evidence" value="ECO:0007669"/>
    <property type="project" value="TreeGrafter"/>
</dbReference>
<comment type="function">
    <text evidence="10 13">F(1)F(0) ATP synthase produces ATP from ADP in the presence of a proton or sodium gradient. F-type ATPases consist of two structural domains, F(1) containing the extramembraneous catalytic core and F(0) containing the membrane proton channel, linked together by a central stalk and a peripheral stalk. During catalysis, ATP synthesis in the catalytic domain of F(1) is coupled via a rotary mechanism of the central stalk subunits to proton translocation.</text>
</comment>
<evidence type="ECO:0000256" key="12">
    <source>
        <dbReference type="ARBA" id="ARBA00037847"/>
    </source>
</evidence>
<dbReference type="PANTHER" id="PTHR33445">
    <property type="entry name" value="ATP SYNTHASE SUBUNIT B', CHLOROPLASTIC"/>
    <property type="match status" value="1"/>
</dbReference>
<evidence type="ECO:0000256" key="14">
    <source>
        <dbReference type="SAM" id="Coils"/>
    </source>
</evidence>
<keyword evidence="16" id="KW-1185">Reference proteome</keyword>
<accession>A0A1Y5SY22</accession>
<dbReference type="InterPro" id="IPR002146">
    <property type="entry name" value="ATP_synth_b/b'su_bac/chlpt"/>
</dbReference>
<feature type="coiled-coil region" evidence="14">
    <location>
        <begin position="45"/>
        <end position="72"/>
    </location>
</feature>
<keyword evidence="4 13" id="KW-0812">Transmembrane</keyword>
<dbReference type="InterPro" id="IPR050059">
    <property type="entry name" value="ATP_synthase_B_chain"/>
</dbReference>
<evidence type="ECO:0000256" key="2">
    <source>
        <dbReference type="ARBA" id="ARBA00022448"/>
    </source>
</evidence>
<evidence type="ECO:0000256" key="11">
    <source>
        <dbReference type="ARBA" id="ARBA00025614"/>
    </source>
</evidence>
<keyword evidence="5 13" id="KW-0375">Hydrogen ion transport</keyword>
<dbReference type="OrthoDB" id="466272at2"/>
<evidence type="ECO:0000313" key="16">
    <source>
        <dbReference type="Proteomes" id="UP000193307"/>
    </source>
</evidence>
<dbReference type="Pfam" id="PF00213">
    <property type="entry name" value="OSCP"/>
    <property type="match status" value="1"/>
</dbReference>
<evidence type="ECO:0000256" key="3">
    <source>
        <dbReference type="ARBA" id="ARBA00022547"/>
    </source>
</evidence>
<dbReference type="STRING" id="658057.SAMN04488032_10781"/>
<keyword evidence="3 13" id="KW-0138">CF(0)</keyword>
<keyword evidence="14" id="KW-0175">Coiled coil</keyword>
<evidence type="ECO:0000256" key="13">
    <source>
        <dbReference type="HAMAP-Rule" id="MF_01398"/>
    </source>
</evidence>
<dbReference type="PANTHER" id="PTHR33445:SF2">
    <property type="entry name" value="ATP SYNTHASE SUBUNIT B', CHLOROPLASTIC"/>
    <property type="match status" value="1"/>
</dbReference>
<evidence type="ECO:0000256" key="9">
    <source>
        <dbReference type="ARBA" id="ARBA00023310"/>
    </source>
</evidence>
<dbReference type="Proteomes" id="UP000193307">
    <property type="component" value="Unassembled WGS sequence"/>
</dbReference>
<evidence type="ECO:0000256" key="10">
    <source>
        <dbReference type="ARBA" id="ARBA00025198"/>
    </source>
</evidence>
<dbReference type="AlphaFoldDB" id="A0A1Y5SY22"/>
<evidence type="ECO:0000256" key="6">
    <source>
        <dbReference type="ARBA" id="ARBA00022989"/>
    </source>
</evidence>
<evidence type="ECO:0000256" key="7">
    <source>
        <dbReference type="ARBA" id="ARBA00023065"/>
    </source>
</evidence>
<protein>
    <recommendedName>
        <fullName evidence="13">ATP synthase subunit b</fullName>
    </recommendedName>
    <alternativeName>
        <fullName evidence="13">ATP synthase F(0) sector subunit b</fullName>
    </alternativeName>
    <alternativeName>
        <fullName evidence="13">ATPase subunit I</fullName>
    </alternativeName>
    <alternativeName>
        <fullName evidence="13">F-type ATPase subunit b</fullName>
        <shortName evidence="13">F-ATPase subunit b</shortName>
    </alternativeName>
</protein>
<proteinExistence type="inferred from homology"/>